<dbReference type="SUPFAM" id="SSF52047">
    <property type="entry name" value="RNI-like"/>
    <property type="match status" value="1"/>
</dbReference>
<sequence length="142" mass="15597">VRGLENLMSLDVSYNGLRGDPAYALLQGVYTNGQNEGELRDLNLGWNCLGEGAAHGRVTRMLSSVLNDCKSLFHLDISYNHFSAEDCDLLADGIRKNHSLWGVHIEGNKAMIDADGFICVFQEEGVMVTEQAPRSRAATPDK</sequence>
<gene>
    <name evidence="1" type="ORF">PCOR1329_LOCUS9963</name>
</gene>
<reference evidence="1" key="1">
    <citation type="submission" date="2023-10" db="EMBL/GenBank/DDBJ databases">
        <authorList>
            <person name="Chen Y."/>
            <person name="Shah S."/>
            <person name="Dougan E. K."/>
            <person name="Thang M."/>
            <person name="Chan C."/>
        </authorList>
    </citation>
    <scope>NUCLEOTIDE SEQUENCE [LARGE SCALE GENOMIC DNA]</scope>
</reference>
<dbReference type="PANTHER" id="PTHR24114">
    <property type="entry name" value="LEUCINE RICH REPEAT FAMILY PROTEIN"/>
    <property type="match status" value="1"/>
</dbReference>
<accession>A0ABN9Q9E1</accession>
<evidence type="ECO:0000313" key="2">
    <source>
        <dbReference type="Proteomes" id="UP001189429"/>
    </source>
</evidence>
<dbReference type="Proteomes" id="UP001189429">
    <property type="component" value="Unassembled WGS sequence"/>
</dbReference>
<dbReference type="InterPro" id="IPR052394">
    <property type="entry name" value="LRR-containing"/>
</dbReference>
<dbReference type="InterPro" id="IPR001611">
    <property type="entry name" value="Leu-rich_rpt"/>
</dbReference>
<evidence type="ECO:0000313" key="1">
    <source>
        <dbReference type="EMBL" id="CAK0802441.1"/>
    </source>
</evidence>
<dbReference type="Pfam" id="PF13516">
    <property type="entry name" value="LRR_6"/>
    <property type="match status" value="1"/>
</dbReference>
<feature type="non-terminal residue" evidence="1">
    <location>
        <position position="1"/>
    </location>
</feature>
<protein>
    <submittedName>
        <fullName evidence="1">Uncharacterized protein</fullName>
    </submittedName>
</protein>
<comment type="caution">
    <text evidence="1">The sequence shown here is derived from an EMBL/GenBank/DDBJ whole genome shotgun (WGS) entry which is preliminary data.</text>
</comment>
<organism evidence="1 2">
    <name type="scientific">Prorocentrum cordatum</name>
    <dbReference type="NCBI Taxonomy" id="2364126"/>
    <lineage>
        <taxon>Eukaryota</taxon>
        <taxon>Sar</taxon>
        <taxon>Alveolata</taxon>
        <taxon>Dinophyceae</taxon>
        <taxon>Prorocentrales</taxon>
        <taxon>Prorocentraceae</taxon>
        <taxon>Prorocentrum</taxon>
    </lineage>
</organism>
<feature type="non-terminal residue" evidence="1">
    <location>
        <position position="142"/>
    </location>
</feature>
<proteinExistence type="predicted"/>
<dbReference type="Gene3D" id="3.80.10.10">
    <property type="entry name" value="Ribonuclease Inhibitor"/>
    <property type="match status" value="1"/>
</dbReference>
<dbReference type="PANTHER" id="PTHR24114:SF2">
    <property type="entry name" value="F-BOX DOMAIN-CONTAINING PROTEIN-RELATED"/>
    <property type="match status" value="1"/>
</dbReference>
<dbReference type="EMBL" id="CAUYUJ010002802">
    <property type="protein sequence ID" value="CAK0802441.1"/>
    <property type="molecule type" value="Genomic_DNA"/>
</dbReference>
<dbReference type="InterPro" id="IPR032675">
    <property type="entry name" value="LRR_dom_sf"/>
</dbReference>
<keyword evidence="2" id="KW-1185">Reference proteome</keyword>
<name>A0ABN9Q9E1_9DINO</name>